<keyword evidence="1" id="KW-0472">Membrane</keyword>
<feature type="non-terminal residue" evidence="2">
    <location>
        <position position="279"/>
    </location>
</feature>
<name>A0A835LG37_9MAGN</name>
<keyword evidence="1" id="KW-1133">Transmembrane helix</keyword>
<reference evidence="2 3" key="1">
    <citation type="submission" date="2020-10" db="EMBL/GenBank/DDBJ databases">
        <title>The Coptis chinensis genome and diversification of protoberbering-type alkaloids.</title>
        <authorList>
            <person name="Wang B."/>
            <person name="Shu S."/>
            <person name="Song C."/>
            <person name="Liu Y."/>
        </authorList>
    </citation>
    <scope>NUCLEOTIDE SEQUENCE [LARGE SCALE GENOMIC DNA]</scope>
    <source>
        <strain evidence="2">HL-2020</strain>
        <tissue evidence="2">Leaf</tissue>
    </source>
</reference>
<dbReference type="AlphaFoldDB" id="A0A835LG37"/>
<protein>
    <recommendedName>
        <fullName evidence="4">Protein TRANSPARENT TESTA 12</fullName>
    </recommendedName>
</protein>
<keyword evidence="1" id="KW-0812">Transmembrane</keyword>
<accession>A0A835LG37</accession>
<comment type="caution">
    <text evidence="2">The sequence shown here is derived from an EMBL/GenBank/DDBJ whole genome shotgun (WGS) entry which is preliminary data.</text>
</comment>
<evidence type="ECO:0000313" key="2">
    <source>
        <dbReference type="EMBL" id="KAF9593425.1"/>
    </source>
</evidence>
<dbReference type="EMBL" id="JADFTS010000008">
    <property type="protein sequence ID" value="KAF9593425.1"/>
    <property type="molecule type" value="Genomic_DNA"/>
</dbReference>
<dbReference type="PANTHER" id="PTHR11206">
    <property type="entry name" value="MULTIDRUG RESISTANCE PROTEIN"/>
    <property type="match status" value="1"/>
</dbReference>
<evidence type="ECO:0000313" key="3">
    <source>
        <dbReference type="Proteomes" id="UP000631114"/>
    </source>
</evidence>
<organism evidence="2 3">
    <name type="scientific">Coptis chinensis</name>
    <dbReference type="NCBI Taxonomy" id="261450"/>
    <lineage>
        <taxon>Eukaryota</taxon>
        <taxon>Viridiplantae</taxon>
        <taxon>Streptophyta</taxon>
        <taxon>Embryophyta</taxon>
        <taxon>Tracheophyta</taxon>
        <taxon>Spermatophyta</taxon>
        <taxon>Magnoliopsida</taxon>
        <taxon>Ranunculales</taxon>
        <taxon>Ranunculaceae</taxon>
        <taxon>Coptidoideae</taxon>
        <taxon>Coptis</taxon>
    </lineage>
</organism>
<sequence length="279" mass="30884">CCSYNRNPYDSLFIFATPIFRLLGEEEELAVVGGRIALWFIPIIYYFVFNFTMQMYLQSQLKNAIIGWLSTMAFVLHLILSWLFVLKLNLGIHGAMGAMIISTWSVTIGQLVYVIGGWCPGTWTGFSKSAFSELIPVVKLSLTSFLDISTTLFHDILIHYMVTTFSYLSFVLSSLCSLELWYNAALVLLAGYMKNATVSIAAFSICLNIVAWQLMIFFGFLTASCTEVADAVSSLSFLLAMSVFLNSIQPVLTGVAIGAGWQAPVAYVNIACYYAIGIL</sequence>
<feature type="transmembrane region" description="Helical" evidence="1">
    <location>
        <begin position="200"/>
        <end position="222"/>
    </location>
</feature>
<feature type="transmembrane region" description="Helical" evidence="1">
    <location>
        <begin position="65"/>
        <end position="85"/>
    </location>
</feature>
<evidence type="ECO:0008006" key="4">
    <source>
        <dbReference type="Google" id="ProtNLM"/>
    </source>
</evidence>
<evidence type="ECO:0000256" key="1">
    <source>
        <dbReference type="SAM" id="Phobius"/>
    </source>
</evidence>
<dbReference type="OrthoDB" id="2126698at2759"/>
<feature type="transmembrane region" description="Helical" evidence="1">
    <location>
        <begin position="36"/>
        <end position="53"/>
    </location>
</feature>
<dbReference type="Proteomes" id="UP000631114">
    <property type="component" value="Unassembled WGS sequence"/>
</dbReference>
<feature type="transmembrane region" description="Helical" evidence="1">
    <location>
        <begin position="91"/>
        <end position="116"/>
    </location>
</feature>
<feature type="transmembrane region" description="Helical" evidence="1">
    <location>
        <begin position="167"/>
        <end position="193"/>
    </location>
</feature>
<gene>
    <name evidence="2" type="ORF">IFM89_022891</name>
</gene>
<keyword evidence="3" id="KW-1185">Reference proteome</keyword>
<proteinExistence type="predicted"/>
<feature type="transmembrane region" description="Helical" evidence="1">
    <location>
        <begin position="228"/>
        <end position="248"/>
    </location>
</feature>